<evidence type="ECO:0000259" key="4">
    <source>
        <dbReference type="PROSITE" id="PS50932"/>
    </source>
</evidence>
<keyword evidence="3" id="KW-0804">Transcription</keyword>
<dbReference type="Proteomes" id="UP000028549">
    <property type="component" value="Unassembled WGS sequence"/>
</dbReference>
<dbReference type="AlphaFoldDB" id="A0A084H1C4"/>
<evidence type="ECO:0000256" key="3">
    <source>
        <dbReference type="ARBA" id="ARBA00023163"/>
    </source>
</evidence>
<dbReference type="PANTHER" id="PTHR30146:SF149">
    <property type="entry name" value="HTH-TYPE TRANSCRIPTIONAL REGULATOR EBGR"/>
    <property type="match status" value="1"/>
</dbReference>
<accession>A0A084H1C4</accession>
<evidence type="ECO:0000256" key="1">
    <source>
        <dbReference type="ARBA" id="ARBA00023015"/>
    </source>
</evidence>
<dbReference type="Pfam" id="PF13377">
    <property type="entry name" value="Peripla_BP_3"/>
    <property type="match status" value="1"/>
</dbReference>
<dbReference type="InterPro" id="IPR046335">
    <property type="entry name" value="LacI/GalR-like_sensor"/>
</dbReference>
<comment type="caution">
    <text evidence="5">The sequence shown here is derived from an EMBL/GenBank/DDBJ whole genome shotgun (WGS) entry which is preliminary data.</text>
</comment>
<name>A0A084H1C4_METID</name>
<reference evidence="5 6" key="1">
    <citation type="journal article" date="2005" name="Int. J. Syst. Evol. Microbiol.">
        <title>Bacillus cibi sp. nov., isolated from jeotgal, a traditional Korean fermented seafood.</title>
        <authorList>
            <person name="Yoon J.H."/>
            <person name="Lee C.H."/>
            <person name="Oh T.K."/>
        </authorList>
    </citation>
    <scope>NUCLEOTIDE SEQUENCE [LARGE SCALE GENOMIC DNA]</scope>
    <source>
        <strain evidence="5 6">DSM 16189</strain>
    </source>
</reference>
<dbReference type="SMART" id="SM00354">
    <property type="entry name" value="HTH_LACI"/>
    <property type="match status" value="1"/>
</dbReference>
<dbReference type="Pfam" id="PF00356">
    <property type="entry name" value="LacI"/>
    <property type="match status" value="1"/>
</dbReference>
<gene>
    <name evidence="5" type="ORF">GS18_0207255</name>
</gene>
<dbReference type="CDD" id="cd01392">
    <property type="entry name" value="HTH_LacI"/>
    <property type="match status" value="1"/>
</dbReference>
<dbReference type="PROSITE" id="PS50932">
    <property type="entry name" value="HTH_LACI_2"/>
    <property type="match status" value="1"/>
</dbReference>
<dbReference type="PROSITE" id="PS00356">
    <property type="entry name" value="HTH_LACI_1"/>
    <property type="match status" value="1"/>
</dbReference>
<keyword evidence="2" id="KW-0238">DNA-binding</keyword>
<dbReference type="GO" id="GO:0003700">
    <property type="term" value="F:DNA-binding transcription factor activity"/>
    <property type="evidence" value="ECO:0007669"/>
    <property type="project" value="TreeGrafter"/>
</dbReference>
<sequence>MAATIKDIAEKAGVSIATVSRVLNFDETLSVGDETKKRIFEVAEELSYKKRKTKKSLVPKIAIVHWYTALEELNDLYYMSIRLGIEERAKHHNLQLATYFYDDFEEINQDQLQGIIAVGKFSRQQAEEFKKAARNVVFVDSSPDSERFDSVIVDFERATERVLDHFIAKGHTQIGYIGGRETYREHTEKLDDQREETFIKYMGERNMLREDAIFIGSFTVQDGHRMMSEAIAKLGDNLPTAFFAANDSIAIGSIQALHEKGIRVPEQVSIIGVNDISVSKYIFPSLTTVKVYTEVMGETAVDLMVERITERKIAKQVTIATKLKLRQSCR</sequence>
<dbReference type="EMBL" id="JNVC02000002">
    <property type="protein sequence ID" value="KEZ53386.1"/>
    <property type="molecule type" value="Genomic_DNA"/>
</dbReference>
<evidence type="ECO:0000313" key="6">
    <source>
        <dbReference type="Proteomes" id="UP000028549"/>
    </source>
</evidence>
<dbReference type="OrthoDB" id="43195at2"/>
<dbReference type="PRINTS" id="PR00036">
    <property type="entry name" value="HTHLACI"/>
</dbReference>
<dbReference type="InterPro" id="IPR028082">
    <property type="entry name" value="Peripla_BP_I"/>
</dbReference>
<evidence type="ECO:0000256" key="2">
    <source>
        <dbReference type="ARBA" id="ARBA00023125"/>
    </source>
</evidence>
<feature type="domain" description="HTH lacI-type" evidence="4">
    <location>
        <begin position="3"/>
        <end position="59"/>
    </location>
</feature>
<dbReference type="PANTHER" id="PTHR30146">
    <property type="entry name" value="LACI-RELATED TRANSCRIPTIONAL REPRESSOR"/>
    <property type="match status" value="1"/>
</dbReference>
<dbReference type="STRING" id="246786.GS18_0207255"/>
<keyword evidence="1" id="KW-0805">Transcription regulation</keyword>
<dbReference type="GO" id="GO:0000976">
    <property type="term" value="F:transcription cis-regulatory region binding"/>
    <property type="evidence" value="ECO:0007669"/>
    <property type="project" value="TreeGrafter"/>
</dbReference>
<organism evidence="5 6">
    <name type="scientific">Metabacillus indicus</name>
    <name type="common">Bacillus indicus</name>
    <dbReference type="NCBI Taxonomy" id="246786"/>
    <lineage>
        <taxon>Bacteria</taxon>
        <taxon>Bacillati</taxon>
        <taxon>Bacillota</taxon>
        <taxon>Bacilli</taxon>
        <taxon>Bacillales</taxon>
        <taxon>Bacillaceae</taxon>
        <taxon>Metabacillus</taxon>
    </lineage>
</organism>
<dbReference type="RefSeq" id="WP_029566454.1">
    <property type="nucleotide sequence ID" value="NZ_CP176757.1"/>
</dbReference>
<dbReference type="Gene3D" id="3.40.50.2300">
    <property type="match status" value="2"/>
</dbReference>
<protein>
    <submittedName>
        <fullName evidence="5">LacI family transcriptional regulator</fullName>
    </submittedName>
</protein>
<dbReference type="Gene3D" id="1.10.260.40">
    <property type="entry name" value="lambda repressor-like DNA-binding domains"/>
    <property type="match status" value="1"/>
</dbReference>
<evidence type="ECO:0000313" key="5">
    <source>
        <dbReference type="EMBL" id="KEZ53386.1"/>
    </source>
</evidence>
<keyword evidence="6" id="KW-1185">Reference proteome</keyword>
<proteinExistence type="predicted"/>
<dbReference type="InterPro" id="IPR000843">
    <property type="entry name" value="HTH_LacI"/>
</dbReference>
<dbReference type="SUPFAM" id="SSF47413">
    <property type="entry name" value="lambda repressor-like DNA-binding domains"/>
    <property type="match status" value="1"/>
</dbReference>
<dbReference type="SUPFAM" id="SSF53822">
    <property type="entry name" value="Periplasmic binding protein-like I"/>
    <property type="match status" value="1"/>
</dbReference>
<dbReference type="CDD" id="cd01544">
    <property type="entry name" value="PBP1_GalR"/>
    <property type="match status" value="1"/>
</dbReference>
<dbReference type="InterPro" id="IPR010982">
    <property type="entry name" value="Lambda_DNA-bd_dom_sf"/>
</dbReference>